<reference evidence="8" key="1">
    <citation type="journal article" date="2014" name="Int. J. Syst. Evol. Microbiol.">
        <title>Complete genome sequence of Corynebacterium casei LMG S-19264T (=DSM 44701T), isolated from a smear-ripened cheese.</title>
        <authorList>
            <consortium name="US DOE Joint Genome Institute (JGI-PGF)"/>
            <person name="Walter F."/>
            <person name="Albersmeier A."/>
            <person name="Kalinowski J."/>
            <person name="Ruckert C."/>
        </authorList>
    </citation>
    <scope>NUCLEOTIDE SEQUENCE</scope>
    <source>
        <strain evidence="8">NBRC 110023</strain>
    </source>
</reference>
<keyword evidence="9" id="KW-1185">Reference proteome</keyword>
<evidence type="ECO:0000313" key="9">
    <source>
        <dbReference type="Proteomes" id="UP001156601"/>
    </source>
</evidence>
<dbReference type="AlphaFoldDB" id="A0AA37T2E6"/>
<feature type="binding site" evidence="5">
    <location>
        <position position="181"/>
    </location>
    <ligand>
        <name>S-adenosyl-L-methionine</name>
        <dbReference type="ChEBI" id="CHEBI:59789"/>
    </ligand>
</feature>
<comment type="function">
    <text evidence="5">Methylates the class 1 translation termination release factors RF1/PrfA and RF2/PrfB on the glutamine residue of the universally conserved GGQ motif.</text>
</comment>
<dbReference type="PANTHER" id="PTHR18895:SF74">
    <property type="entry name" value="MTRF1L RELEASE FACTOR GLUTAMINE METHYLTRANSFERASE"/>
    <property type="match status" value="1"/>
</dbReference>
<dbReference type="NCBIfam" id="TIGR03534">
    <property type="entry name" value="RF_mod_PrmC"/>
    <property type="match status" value="1"/>
</dbReference>
<dbReference type="PROSITE" id="PS00092">
    <property type="entry name" value="N6_MTASE"/>
    <property type="match status" value="1"/>
</dbReference>
<feature type="binding site" evidence="5">
    <location>
        <begin position="131"/>
        <end position="135"/>
    </location>
    <ligand>
        <name>S-adenosyl-L-methionine</name>
        <dbReference type="ChEBI" id="CHEBI:59789"/>
    </ligand>
</feature>
<name>A0AA37T2E6_9ALTE</name>
<dbReference type="CDD" id="cd02440">
    <property type="entry name" value="AdoMet_MTases"/>
    <property type="match status" value="1"/>
</dbReference>
<keyword evidence="3 5" id="KW-0949">S-adenosyl-L-methionine</keyword>
<dbReference type="InterPro" id="IPR004556">
    <property type="entry name" value="HemK-like"/>
</dbReference>
<dbReference type="FunFam" id="3.40.50.150:FF:000053">
    <property type="entry name" value="Release factor glutamine methyltransferase"/>
    <property type="match status" value="1"/>
</dbReference>
<dbReference type="GO" id="GO:0102559">
    <property type="term" value="F:peptide chain release factor N(5)-glutamine methyltransferase activity"/>
    <property type="evidence" value="ECO:0007669"/>
    <property type="project" value="UniProtKB-EC"/>
</dbReference>
<feature type="binding site" evidence="5">
    <location>
        <begin position="199"/>
        <end position="202"/>
    </location>
    <ligand>
        <name>substrate</name>
    </ligand>
</feature>
<dbReference type="HAMAP" id="MF_02126">
    <property type="entry name" value="RF_methyltr_PrmC"/>
    <property type="match status" value="1"/>
</dbReference>
<dbReference type="RefSeq" id="WP_284216689.1">
    <property type="nucleotide sequence ID" value="NZ_BSOT01000005.1"/>
</dbReference>
<dbReference type="InterPro" id="IPR019874">
    <property type="entry name" value="RF_methyltr_PrmC"/>
</dbReference>
<feature type="binding site" evidence="5">
    <location>
        <position position="154"/>
    </location>
    <ligand>
        <name>S-adenosyl-L-methionine</name>
        <dbReference type="ChEBI" id="CHEBI:59789"/>
    </ligand>
</feature>
<accession>A0AA37T2E6</accession>
<dbReference type="EC" id="2.1.1.297" evidence="5"/>
<dbReference type="InterPro" id="IPR050320">
    <property type="entry name" value="N5-glutamine_MTase"/>
</dbReference>
<keyword evidence="1 5" id="KW-0489">Methyltransferase</keyword>
<evidence type="ECO:0000256" key="4">
    <source>
        <dbReference type="ARBA" id="ARBA00048391"/>
    </source>
</evidence>
<evidence type="ECO:0000256" key="2">
    <source>
        <dbReference type="ARBA" id="ARBA00022679"/>
    </source>
</evidence>
<feature type="domain" description="Methyltransferase" evidence="6">
    <location>
        <begin position="126"/>
        <end position="256"/>
    </location>
</feature>
<feature type="domain" description="Release factor glutamine methyltransferase N-terminal" evidence="7">
    <location>
        <begin position="32"/>
        <end position="87"/>
    </location>
</feature>
<dbReference type="InterPro" id="IPR025714">
    <property type="entry name" value="Methyltranfer_dom"/>
</dbReference>
<dbReference type="InterPro" id="IPR040758">
    <property type="entry name" value="PrmC_N"/>
</dbReference>
<gene>
    <name evidence="5 8" type="primary">prmC</name>
    <name evidence="8" type="ORF">GCM10007852_12980</name>
</gene>
<keyword evidence="2 5" id="KW-0808">Transferase</keyword>
<organism evidence="8 9">
    <name type="scientific">Agaribacter marinus</name>
    <dbReference type="NCBI Taxonomy" id="1431249"/>
    <lineage>
        <taxon>Bacteria</taxon>
        <taxon>Pseudomonadati</taxon>
        <taxon>Pseudomonadota</taxon>
        <taxon>Gammaproteobacteria</taxon>
        <taxon>Alteromonadales</taxon>
        <taxon>Alteromonadaceae</taxon>
        <taxon>Agaribacter</taxon>
    </lineage>
</organism>
<evidence type="ECO:0000256" key="5">
    <source>
        <dbReference type="HAMAP-Rule" id="MF_02126"/>
    </source>
</evidence>
<evidence type="ECO:0000259" key="7">
    <source>
        <dbReference type="Pfam" id="PF17827"/>
    </source>
</evidence>
<evidence type="ECO:0000256" key="3">
    <source>
        <dbReference type="ARBA" id="ARBA00022691"/>
    </source>
</evidence>
<dbReference type="GO" id="GO:0003676">
    <property type="term" value="F:nucleic acid binding"/>
    <property type="evidence" value="ECO:0007669"/>
    <property type="project" value="InterPro"/>
</dbReference>
<dbReference type="InterPro" id="IPR002052">
    <property type="entry name" value="DNA_methylase_N6_adenine_CS"/>
</dbReference>
<dbReference type="GO" id="GO:0032259">
    <property type="term" value="P:methylation"/>
    <property type="evidence" value="ECO:0007669"/>
    <property type="project" value="UniProtKB-KW"/>
</dbReference>
<dbReference type="SUPFAM" id="SSF53335">
    <property type="entry name" value="S-adenosyl-L-methionine-dependent methyltransferases"/>
    <property type="match status" value="1"/>
</dbReference>
<dbReference type="Proteomes" id="UP001156601">
    <property type="component" value="Unassembled WGS sequence"/>
</dbReference>
<dbReference type="Gene3D" id="3.40.50.150">
    <property type="entry name" value="Vaccinia Virus protein VP39"/>
    <property type="match status" value="1"/>
</dbReference>
<evidence type="ECO:0000256" key="1">
    <source>
        <dbReference type="ARBA" id="ARBA00022603"/>
    </source>
</evidence>
<evidence type="ECO:0000313" key="8">
    <source>
        <dbReference type="EMBL" id="GLR70390.1"/>
    </source>
</evidence>
<dbReference type="NCBIfam" id="TIGR00536">
    <property type="entry name" value="hemK_fam"/>
    <property type="match status" value="1"/>
</dbReference>
<reference evidence="8" key="2">
    <citation type="submission" date="2023-01" db="EMBL/GenBank/DDBJ databases">
        <title>Draft genome sequence of Agaribacter marinus strain NBRC 110023.</title>
        <authorList>
            <person name="Sun Q."/>
            <person name="Mori K."/>
        </authorList>
    </citation>
    <scope>NUCLEOTIDE SEQUENCE</scope>
    <source>
        <strain evidence="8">NBRC 110023</strain>
    </source>
</reference>
<dbReference type="Pfam" id="PF13847">
    <property type="entry name" value="Methyltransf_31"/>
    <property type="match status" value="1"/>
</dbReference>
<evidence type="ECO:0000259" key="6">
    <source>
        <dbReference type="Pfam" id="PF13847"/>
    </source>
</evidence>
<comment type="caution">
    <text evidence="8">The sequence shown here is derived from an EMBL/GenBank/DDBJ whole genome shotgun (WGS) entry which is preliminary data.</text>
</comment>
<comment type="catalytic activity">
    <reaction evidence="4 5">
        <text>L-glutaminyl-[peptide chain release factor] + S-adenosyl-L-methionine = N(5)-methyl-L-glutaminyl-[peptide chain release factor] + S-adenosyl-L-homocysteine + H(+)</text>
        <dbReference type="Rhea" id="RHEA:42896"/>
        <dbReference type="Rhea" id="RHEA-COMP:10271"/>
        <dbReference type="Rhea" id="RHEA-COMP:10272"/>
        <dbReference type="ChEBI" id="CHEBI:15378"/>
        <dbReference type="ChEBI" id="CHEBI:30011"/>
        <dbReference type="ChEBI" id="CHEBI:57856"/>
        <dbReference type="ChEBI" id="CHEBI:59789"/>
        <dbReference type="ChEBI" id="CHEBI:61891"/>
        <dbReference type="EC" id="2.1.1.297"/>
    </reaction>
</comment>
<comment type="similarity">
    <text evidence="5">Belongs to the protein N5-glutamine methyltransferase family. PrmC subfamily.</text>
</comment>
<dbReference type="InterPro" id="IPR029063">
    <property type="entry name" value="SAM-dependent_MTases_sf"/>
</dbReference>
<sequence>MLIREAVARGKDILLKAQQMPQAQGEHSVALQDAVFEAKLLMQSLLDISPAQYILASDDLLPDALQDTYFSFIQQRSEGRPVAYILGKTGFWTLDLLSNEHTLIPRADTETLVEWAINLNIAEQPQVLDLGTGTGAIALAIAKERPRWQVTGLDRIEGAVALAKQNAAMNKLSVSFVQSDWFSVLETETPKAFDLIVSNPPYVEPDSKYLRQGDLRFEPHSALIAENNGMADIQKIVEQAPLHLNSKGWLLIEHGFEQAHAVQTLFSKHGFSSIETKCDLNLQPRVTGGLLI</sequence>
<dbReference type="Pfam" id="PF17827">
    <property type="entry name" value="PrmC_N"/>
    <property type="match status" value="1"/>
</dbReference>
<protein>
    <recommendedName>
        <fullName evidence="5">Release factor glutamine methyltransferase</fullName>
        <shortName evidence="5">RF MTase</shortName>
        <ecNumber evidence="5">2.1.1.297</ecNumber>
    </recommendedName>
    <alternativeName>
        <fullName evidence="5">N5-glutamine methyltransferase PrmC</fullName>
    </alternativeName>
    <alternativeName>
        <fullName evidence="5">Protein-(glutamine-N5) MTase PrmC</fullName>
    </alternativeName>
    <alternativeName>
        <fullName evidence="5">Protein-glutamine N-methyltransferase PrmC</fullName>
    </alternativeName>
</protein>
<dbReference type="EMBL" id="BSOT01000005">
    <property type="protein sequence ID" value="GLR70390.1"/>
    <property type="molecule type" value="Genomic_DNA"/>
</dbReference>
<feature type="binding site" evidence="5">
    <location>
        <position position="199"/>
    </location>
    <ligand>
        <name>S-adenosyl-L-methionine</name>
        <dbReference type="ChEBI" id="CHEBI:59789"/>
    </ligand>
</feature>
<proteinExistence type="inferred from homology"/>
<dbReference type="Gene3D" id="1.10.8.10">
    <property type="entry name" value="DNA helicase RuvA subunit, C-terminal domain"/>
    <property type="match status" value="1"/>
</dbReference>
<dbReference type="PANTHER" id="PTHR18895">
    <property type="entry name" value="HEMK METHYLTRANSFERASE"/>
    <property type="match status" value="1"/>
</dbReference>